<dbReference type="AlphaFoldDB" id="A0AAV9XPP0"/>
<evidence type="ECO:0000256" key="1">
    <source>
        <dbReference type="SAM" id="MobiDB-lite"/>
    </source>
</evidence>
<comment type="caution">
    <text evidence="2">The sequence shown here is derived from an EMBL/GenBank/DDBJ whole genome shotgun (WGS) entry which is preliminary data.</text>
</comment>
<keyword evidence="3" id="KW-1185">Reference proteome</keyword>
<feature type="compositionally biased region" description="Basic and acidic residues" evidence="1">
    <location>
        <begin position="425"/>
        <end position="445"/>
    </location>
</feature>
<evidence type="ECO:0000313" key="2">
    <source>
        <dbReference type="EMBL" id="KAK6543149.1"/>
    </source>
</evidence>
<gene>
    <name evidence="2" type="ORF">TWF694_007068</name>
</gene>
<organism evidence="2 3">
    <name type="scientific">Orbilia ellipsospora</name>
    <dbReference type="NCBI Taxonomy" id="2528407"/>
    <lineage>
        <taxon>Eukaryota</taxon>
        <taxon>Fungi</taxon>
        <taxon>Dikarya</taxon>
        <taxon>Ascomycota</taxon>
        <taxon>Pezizomycotina</taxon>
        <taxon>Orbiliomycetes</taxon>
        <taxon>Orbiliales</taxon>
        <taxon>Orbiliaceae</taxon>
        <taxon>Orbilia</taxon>
    </lineage>
</organism>
<feature type="compositionally biased region" description="Low complexity" evidence="1">
    <location>
        <begin position="215"/>
        <end position="229"/>
    </location>
</feature>
<sequence>MGLLKMRTDRSYLSSKRSHHIHLPFQITGFFLLPFPISFKKPAPTDSAKTTFIAPANKMASRSSDEMNEVEEGIRRTRLFVKYKKKQQLPLQQHHEKQENLQQKQQNTFQHKEEEEEEETRESSTTSATLGDIGAAVLDSAAASINDPYDPAYRPPSPPASRRVSSGSARNPNPLVLGREALAKDNDPLDSPVLPPNPPTSSAADNHAASPPLPRLSAVPSASARAAAATRGPPILKPPRRQRKRDKYVPSFILNLLNRYVKGRHRRGPFRSKSKVKWANGFPIIKIFQKDPIIETEDTTPPPEDEIPVYDPYIGAPGVVPFHPSSASIPSTVGSSDLGAAINEGSAAAFKRPLQKYSSLIADIPTDTPSRSSPKARSLEKSRATGSASLARHDTKDTLVQHLLSPKLAEKSIRQPTASSRRKDKFPDKGGSEEQKKNGGTENKP</sequence>
<evidence type="ECO:0000313" key="3">
    <source>
        <dbReference type="Proteomes" id="UP001365542"/>
    </source>
</evidence>
<accession>A0AAV9XPP0</accession>
<feature type="region of interest" description="Disordered" evidence="1">
    <location>
        <begin position="85"/>
        <end position="131"/>
    </location>
</feature>
<feature type="region of interest" description="Disordered" evidence="1">
    <location>
        <begin position="362"/>
        <end position="445"/>
    </location>
</feature>
<dbReference type="Proteomes" id="UP001365542">
    <property type="component" value="Unassembled WGS sequence"/>
</dbReference>
<reference evidence="2 3" key="1">
    <citation type="submission" date="2019-10" db="EMBL/GenBank/DDBJ databases">
        <authorList>
            <person name="Palmer J.M."/>
        </authorList>
    </citation>
    <scope>NUCLEOTIDE SEQUENCE [LARGE SCALE GENOMIC DNA]</scope>
    <source>
        <strain evidence="2 3">TWF694</strain>
    </source>
</reference>
<name>A0AAV9XPP0_9PEZI</name>
<feature type="region of interest" description="Disordered" evidence="1">
    <location>
        <begin position="147"/>
        <end position="244"/>
    </location>
</feature>
<dbReference type="EMBL" id="JAVHJO010000002">
    <property type="protein sequence ID" value="KAK6543149.1"/>
    <property type="molecule type" value="Genomic_DNA"/>
</dbReference>
<protein>
    <submittedName>
        <fullName evidence="2">Uncharacterized protein</fullName>
    </submittedName>
</protein>
<proteinExistence type="predicted"/>